<evidence type="ECO:0000313" key="7">
    <source>
        <dbReference type="Proteomes" id="UP001055460"/>
    </source>
</evidence>
<dbReference type="AlphaFoldDB" id="A0A9Q8YEJ4"/>
<dbReference type="GO" id="GO:0003700">
    <property type="term" value="F:DNA-binding transcription factor activity"/>
    <property type="evidence" value="ECO:0007669"/>
    <property type="project" value="InterPro"/>
</dbReference>
<reference evidence="6" key="1">
    <citation type="submission" date="2022-06" db="EMBL/GenBank/DDBJ databases">
        <title>Physiological and biochemical characterization and genomic elucidation of a strain of the genus Ensifer adhaerens M8 that combines arsenic oxidation and chromium reduction.</title>
        <authorList>
            <person name="Li X."/>
            <person name="Yu c."/>
        </authorList>
    </citation>
    <scope>NUCLEOTIDE SEQUENCE</scope>
    <source>
        <strain evidence="6">M8</strain>
        <plasmid evidence="6">pB</plasmid>
    </source>
</reference>
<comment type="similarity">
    <text evidence="1">Belongs to the LysR transcriptional regulatory family.</text>
</comment>
<dbReference type="Pfam" id="PF03466">
    <property type="entry name" value="LysR_substrate"/>
    <property type="match status" value="1"/>
</dbReference>
<evidence type="ECO:0000256" key="2">
    <source>
        <dbReference type="ARBA" id="ARBA00023015"/>
    </source>
</evidence>
<proteinExistence type="inferred from homology"/>
<gene>
    <name evidence="6" type="ORF">NE863_33995</name>
</gene>
<evidence type="ECO:0000259" key="5">
    <source>
        <dbReference type="PROSITE" id="PS50931"/>
    </source>
</evidence>
<feature type="domain" description="HTH lysR-type" evidence="5">
    <location>
        <begin position="1"/>
        <end position="39"/>
    </location>
</feature>
<dbReference type="GO" id="GO:0043565">
    <property type="term" value="F:sequence-specific DNA binding"/>
    <property type="evidence" value="ECO:0007669"/>
    <property type="project" value="TreeGrafter"/>
</dbReference>
<evidence type="ECO:0000256" key="3">
    <source>
        <dbReference type="ARBA" id="ARBA00023125"/>
    </source>
</evidence>
<name>A0A9Q8YEJ4_ENSAD</name>
<accession>A0A9Q8YEJ4</accession>
<dbReference type="EMBL" id="CP098809">
    <property type="protein sequence ID" value="USJ27452.1"/>
    <property type="molecule type" value="Genomic_DNA"/>
</dbReference>
<dbReference type="SUPFAM" id="SSF46785">
    <property type="entry name" value="Winged helix' DNA-binding domain"/>
    <property type="match status" value="1"/>
</dbReference>
<dbReference type="SUPFAM" id="SSF53850">
    <property type="entry name" value="Periplasmic binding protein-like II"/>
    <property type="match status" value="1"/>
</dbReference>
<keyword evidence="2" id="KW-0805">Transcription regulation</keyword>
<protein>
    <submittedName>
        <fullName evidence="6">LysR substrate-binding domain-containing protein</fullName>
    </submittedName>
</protein>
<dbReference type="Gene3D" id="3.40.190.10">
    <property type="entry name" value="Periplasmic binding protein-like II"/>
    <property type="match status" value="2"/>
</dbReference>
<organism evidence="6 7">
    <name type="scientific">Ensifer adhaerens</name>
    <name type="common">Sinorhizobium morelense</name>
    <dbReference type="NCBI Taxonomy" id="106592"/>
    <lineage>
        <taxon>Bacteria</taxon>
        <taxon>Pseudomonadati</taxon>
        <taxon>Pseudomonadota</taxon>
        <taxon>Alphaproteobacteria</taxon>
        <taxon>Hyphomicrobiales</taxon>
        <taxon>Rhizobiaceae</taxon>
        <taxon>Sinorhizobium/Ensifer group</taxon>
        <taxon>Ensifer</taxon>
    </lineage>
</organism>
<dbReference type="InterPro" id="IPR058163">
    <property type="entry name" value="LysR-type_TF_proteobact-type"/>
</dbReference>
<geneLocation type="plasmid" evidence="6 7">
    <name>pB</name>
</geneLocation>
<dbReference type="PANTHER" id="PTHR30537:SF26">
    <property type="entry name" value="GLYCINE CLEAVAGE SYSTEM TRANSCRIPTIONAL ACTIVATOR"/>
    <property type="match status" value="1"/>
</dbReference>
<dbReference type="InterPro" id="IPR036388">
    <property type="entry name" value="WH-like_DNA-bd_sf"/>
</dbReference>
<dbReference type="InterPro" id="IPR005119">
    <property type="entry name" value="LysR_subst-bd"/>
</dbReference>
<sequence length="280" mass="30535">MAGEELLITQSAVSHHIKQLESALGTPLFRRKSKSIELTEAGTMFLATVDEAFTVLSEGTARVRSRSGQTSLRVSLLPSFAANWLVNRLGSFLKSHPAIELELDPTLRVVDVGRGEADIAIRFGDFSASKQSCVHLANEDLSPVLSPVLYGDGSQFQSASDLLNQEILQAKSGLEWQLWSQAAGFPLEKAKQTRLTDYNIVLQAALDGQGVAMGRGLLVREHIRAGRLVRPLSASLSSQKAAYWAAFDPLSKKLEAIEAFVAWLKNEMTLSVPRTSSPIF</sequence>
<keyword evidence="6" id="KW-0614">Plasmid</keyword>
<dbReference type="CDD" id="cd08432">
    <property type="entry name" value="PBP2_GcdR_TrpI_HvrB_AmpR_like"/>
    <property type="match status" value="1"/>
</dbReference>
<dbReference type="Proteomes" id="UP001055460">
    <property type="component" value="Plasmid pB"/>
</dbReference>
<dbReference type="PANTHER" id="PTHR30537">
    <property type="entry name" value="HTH-TYPE TRANSCRIPTIONAL REGULATOR"/>
    <property type="match status" value="1"/>
</dbReference>
<dbReference type="Pfam" id="PF00126">
    <property type="entry name" value="HTH_1"/>
    <property type="match status" value="1"/>
</dbReference>
<dbReference type="InterPro" id="IPR000847">
    <property type="entry name" value="LysR_HTH_N"/>
</dbReference>
<evidence type="ECO:0000313" key="6">
    <source>
        <dbReference type="EMBL" id="USJ27452.1"/>
    </source>
</evidence>
<dbReference type="PROSITE" id="PS50931">
    <property type="entry name" value="HTH_LYSR"/>
    <property type="match status" value="1"/>
</dbReference>
<dbReference type="GO" id="GO:0006351">
    <property type="term" value="P:DNA-templated transcription"/>
    <property type="evidence" value="ECO:0007669"/>
    <property type="project" value="TreeGrafter"/>
</dbReference>
<keyword evidence="4" id="KW-0804">Transcription</keyword>
<keyword evidence="3" id="KW-0238">DNA-binding</keyword>
<evidence type="ECO:0000256" key="1">
    <source>
        <dbReference type="ARBA" id="ARBA00009437"/>
    </source>
</evidence>
<dbReference type="InterPro" id="IPR036390">
    <property type="entry name" value="WH_DNA-bd_sf"/>
</dbReference>
<evidence type="ECO:0000256" key="4">
    <source>
        <dbReference type="ARBA" id="ARBA00023163"/>
    </source>
</evidence>
<dbReference type="Gene3D" id="1.10.10.10">
    <property type="entry name" value="Winged helix-like DNA-binding domain superfamily/Winged helix DNA-binding domain"/>
    <property type="match status" value="1"/>
</dbReference>